<keyword evidence="2" id="KW-0456">Lyase</keyword>
<feature type="domain" description="Phosphatidylinositol-specific phospholipase C X" evidence="1">
    <location>
        <begin position="31"/>
        <end position="170"/>
    </location>
</feature>
<evidence type="ECO:0000259" key="1">
    <source>
        <dbReference type="SMART" id="SM00148"/>
    </source>
</evidence>
<organism evidence="2 3">
    <name type="scientific">Mytilus galloprovincialis</name>
    <name type="common">Mediterranean mussel</name>
    <dbReference type="NCBI Taxonomy" id="29158"/>
    <lineage>
        <taxon>Eukaryota</taxon>
        <taxon>Metazoa</taxon>
        <taxon>Spiralia</taxon>
        <taxon>Lophotrochozoa</taxon>
        <taxon>Mollusca</taxon>
        <taxon>Bivalvia</taxon>
        <taxon>Autobranchia</taxon>
        <taxon>Pteriomorphia</taxon>
        <taxon>Mytilida</taxon>
        <taxon>Mytiloidea</taxon>
        <taxon>Mytilidae</taxon>
        <taxon>Mytilinae</taxon>
        <taxon>Mytilus</taxon>
    </lineage>
</organism>
<comment type="caution">
    <text evidence="2">The sequence shown here is derived from an EMBL/GenBank/DDBJ whole genome shotgun (WGS) entry which is preliminary data.</text>
</comment>
<accession>A0A8B6D401</accession>
<keyword evidence="3" id="KW-1185">Reference proteome</keyword>
<evidence type="ECO:0000313" key="2">
    <source>
        <dbReference type="EMBL" id="VDI14212.1"/>
    </source>
</evidence>
<reference evidence="2" key="1">
    <citation type="submission" date="2018-11" db="EMBL/GenBank/DDBJ databases">
        <authorList>
            <person name="Alioto T."/>
            <person name="Alioto T."/>
        </authorList>
    </citation>
    <scope>NUCLEOTIDE SEQUENCE</scope>
</reference>
<dbReference type="GO" id="GO:0006629">
    <property type="term" value="P:lipid metabolic process"/>
    <property type="evidence" value="ECO:0007669"/>
    <property type="project" value="InterPro"/>
</dbReference>
<protein>
    <submittedName>
        <fullName evidence="2">1-phosphatidylinositol phosphodiesterase</fullName>
        <ecNumber evidence="2">4.6.1.13</ecNumber>
    </submittedName>
</protein>
<dbReference type="OrthoDB" id="1046782at2759"/>
<dbReference type="InterPro" id="IPR000909">
    <property type="entry name" value="PLipase_C_PInositol-sp_X_dom"/>
</dbReference>
<evidence type="ECO:0000313" key="3">
    <source>
        <dbReference type="Proteomes" id="UP000596742"/>
    </source>
</evidence>
<dbReference type="SMART" id="SM00148">
    <property type="entry name" value="PLCXc"/>
    <property type="match status" value="1"/>
</dbReference>
<dbReference type="Gene3D" id="3.20.20.190">
    <property type="entry name" value="Phosphatidylinositol (PI) phosphodiesterase"/>
    <property type="match status" value="1"/>
</dbReference>
<sequence>MGNVNARDPDYWNVPDDPGIRHTDWMKKLPDSMSVSKVSIPGTHDTMARAGDIIWSWCQSLSLSVQLKIGIRFFDIRCRHFKNGLPIHHGQFYEHCSFTDVMNTMTSFVKSHPSEVLLVRVKEEYKAAECTRTFCETVWLTLQNYRENIWLEENIPSFKEVRGKIIILRDFKRENNPIGIPYATLDIEDYWKASSYKEKWRRVKAHLDSTRSTTDNIIHLTFNSCTEGIDAPREIARSLNPKLYKYVRANQGQGRFGIIAIDYPGPKLVEYIIENNFKTNVNVYQKSNSVFSCVLL</sequence>
<dbReference type="PANTHER" id="PTHR13593:SF113">
    <property type="entry name" value="SI:DKEY-266F7.9"/>
    <property type="match status" value="1"/>
</dbReference>
<dbReference type="PROSITE" id="PS50007">
    <property type="entry name" value="PIPLC_X_DOMAIN"/>
    <property type="match status" value="1"/>
</dbReference>
<dbReference type="InterPro" id="IPR017946">
    <property type="entry name" value="PLC-like_Pdiesterase_TIM-brl"/>
</dbReference>
<dbReference type="GO" id="GO:0008081">
    <property type="term" value="F:phosphoric diester hydrolase activity"/>
    <property type="evidence" value="ECO:0007669"/>
    <property type="project" value="InterPro"/>
</dbReference>
<dbReference type="CDD" id="cd08586">
    <property type="entry name" value="PI-PLCc_BcPLC_like"/>
    <property type="match status" value="1"/>
</dbReference>
<dbReference type="InterPro" id="IPR051057">
    <property type="entry name" value="PI-PLC_domain"/>
</dbReference>
<dbReference type="Pfam" id="PF00388">
    <property type="entry name" value="PI-PLC-X"/>
    <property type="match status" value="1"/>
</dbReference>
<proteinExistence type="predicted"/>
<name>A0A8B6D401_MYTGA</name>
<gene>
    <name evidence="2" type="ORF">MGAL_10B078323</name>
</gene>
<dbReference type="AlphaFoldDB" id="A0A8B6D401"/>
<dbReference type="EC" id="4.6.1.13" evidence="2"/>
<dbReference type="PANTHER" id="PTHR13593">
    <property type="match status" value="1"/>
</dbReference>
<dbReference type="SUPFAM" id="SSF51695">
    <property type="entry name" value="PLC-like phosphodiesterases"/>
    <property type="match status" value="1"/>
</dbReference>
<dbReference type="GO" id="GO:0004436">
    <property type="term" value="F:phosphatidylinositol diacylglycerol-lyase activity"/>
    <property type="evidence" value="ECO:0007669"/>
    <property type="project" value="UniProtKB-EC"/>
</dbReference>
<dbReference type="Proteomes" id="UP000596742">
    <property type="component" value="Unassembled WGS sequence"/>
</dbReference>
<dbReference type="EMBL" id="UYJE01002840">
    <property type="protein sequence ID" value="VDI14212.1"/>
    <property type="molecule type" value="Genomic_DNA"/>
</dbReference>